<evidence type="ECO:0000313" key="3">
    <source>
        <dbReference type="Proteomes" id="UP000245607"/>
    </source>
</evidence>
<proteinExistence type="predicted"/>
<dbReference type="EMBL" id="QFAS01000005">
    <property type="protein sequence ID" value="PWG53230.1"/>
    <property type="molecule type" value="Genomic_DNA"/>
</dbReference>
<feature type="compositionally biased region" description="Acidic residues" evidence="1">
    <location>
        <begin position="242"/>
        <end position="259"/>
    </location>
</feature>
<evidence type="ECO:0000256" key="1">
    <source>
        <dbReference type="SAM" id="MobiDB-lite"/>
    </source>
</evidence>
<feature type="region of interest" description="Disordered" evidence="1">
    <location>
        <begin position="230"/>
        <end position="259"/>
    </location>
</feature>
<organism evidence="2 3">
    <name type="scientific">Ligilactobacillus salivarius</name>
    <dbReference type="NCBI Taxonomy" id="1624"/>
    <lineage>
        <taxon>Bacteria</taxon>
        <taxon>Bacillati</taxon>
        <taxon>Bacillota</taxon>
        <taxon>Bacilli</taxon>
        <taxon>Lactobacillales</taxon>
        <taxon>Lactobacillaceae</taxon>
        <taxon>Ligilactobacillus</taxon>
    </lineage>
</organism>
<reference evidence="2 3" key="1">
    <citation type="submission" date="2018-05" db="EMBL/GenBank/DDBJ databases">
        <title>Lactobacillus salivarius genome sequencing and assembly.</title>
        <authorList>
            <person name="Audisio C."/>
            <person name="Albarracin L."/>
            <person name="Torres M.J."/>
            <person name="Hebert E.M."/>
            <person name="Saavedra L."/>
        </authorList>
    </citation>
    <scope>NUCLEOTIDE SEQUENCE [LARGE SCALE GENOMIC DNA]</scope>
    <source>
        <strain evidence="2 3">A3iob</strain>
    </source>
</reference>
<comment type="caution">
    <text evidence="2">The sequence shown here is derived from an EMBL/GenBank/DDBJ whole genome shotgun (WGS) entry which is preliminary data.</text>
</comment>
<evidence type="ECO:0000313" key="2">
    <source>
        <dbReference type="EMBL" id="PWG53230.1"/>
    </source>
</evidence>
<sequence>MFGYSDLREELDLNDVRDFLYHHGLEKNTKIAALKRMVKEYAEYLKRLSDEEINKLDRDSNILLETKLDINAEDFKYLTEIVQTIAQSAPMKVNVEEKNFSSSKFYYVYEIVPGYYLAKLTDLDKYYLSQNMSLENLKLTNILDKAEIFKDEEEIIDLDLDGGKIKKVFSVLEPHFHEVSGKEVDSSDYEYENDISPNKLIVTPDSSEVDNSDDEFINELNGIHIGTQEKTVETNDNTQEQNNEEEPDNQLETDDEEGEVIDDLDEDEANEELEVKGGLFFEAEIDDELPF</sequence>
<protein>
    <submittedName>
        <fullName evidence="2">Uncharacterized protein</fullName>
    </submittedName>
</protein>
<name>A0A2U2M8T5_9LACO</name>
<gene>
    <name evidence="2" type="ORF">DB362_04730</name>
</gene>
<accession>A0A2U2M8T5</accession>
<dbReference type="Proteomes" id="UP000245607">
    <property type="component" value="Unassembled WGS sequence"/>
</dbReference>
<dbReference type="AlphaFoldDB" id="A0A2U2M8T5"/>
<dbReference type="RefSeq" id="WP_109241909.1">
    <property type="nucleotide sequence ID" value="NZ_QFAS01000005.1"/>
</dbReference>